<organism evidence="1">
    <name type="scientific">marine sediment metagenome</name>
    <dbReference type="NCBI Taxonomy" id="412755"/>
    <lineage>
        <taxon>unclassified sequences</taxon>
        <taxon>metagenomes</taxon>
        <taxon>ecological metagenomes</taxon>
    </lineage>
</organism>
<gene>
    <name evidence="1" type="ORF">S01H4_65195</name>
</gene>
<protein>
    <submittedName>
        <fullName evidence="1">Uncharacterized protein</fullName>
    </submittedName>
</protein>
<proteinExistence type="predicted"/>
<dbReference type="AlphaFoldDB" id="X1DRD5"/>
<comment type="caution">
    <text evidence="1">The sequence shown here is derived from an EMBL/GenBank/DDBJ whole genome shotgun (WGS) entry which is preliminary data.</text>
</comment>
<reference evidence="1" key="1">
    <citation type="journal article" date="2014" name="Front. Microbiol.">
        <title>High frequency of phylogenetically diverse reductive dehalogenase-homologous genes in deep subseafloor sedimentary metagenomes.</title>
        <authorList>
            <person name="Kawai M."/>
            <person name="Futagami T."/>
            <person name="Toyoda A."/>
            <person name="Takaki Y."/>
            <person name="Nishi S."/>
            <person name="Hori S."/>
            <person name="Arai W."/>
            <person name="Tsubouchi T."/>
            <person name="Morono Y."/>
            <person name="Uchiyama I."/>
            <person name="Ito T."/>
            <person name="Fujiyama A."/>
            <person name="Inagaki F."/>
            <person name="Takami H."/>
        </authorList>
    </citation>
    <scope>NUCLEOTIDE SEQUENCE</scope>
    <source>
        <strain evidence="1">Expedition CK06-06</strain>
    </source>
</reference>
<sequence>MSARVVLTEQLNVTGELVRLLFTGELNVNGRLTSILIINSSLVILPESFLTIVTLYSSFSNVNGNT</sequence>
<name>X1DRD5_9ZZZZ</name>
<evidence type="ECO:0000313" key="1">
    <source>
        <dbReference type="EMBL" id="GAH23566.1"/>
    </source>
</evidence>
<accession>X1DRD5</accession>
<dbReference type="EMBL" id="BART01039805">
    <property type="protein sequence ID" value="GAH23566.1"/>
    <property type="molecule type" value="Genomic_DNA"/>
</dbReference>